<accession>A0A162MDL8</accession>
<proteinExistence type="predicted"/>
<organism evidence="1 2">
    <name type="scientific">Cordyceps fumosorosea (strain ARSEF 2679)</name>
    <name type="common">Isaria fumosorosea</name>
    <dbReference type="NCBI Taxonomy" id="1081104"/>
    <lineage>
        <taxon>Eukaryota</taxon>
        <taxon>Fungi</taxon>
        <taxon>Dikarya</taxon>
        <taxon>Ascomycota</taxon>
        <taxon>Pezizomycotina</taxon>
        <taxon>Sordariomycetes</taxon>
        <taxon>Hypocreomycetidae</taxon>
        <taxon>Hypocreales</taxon>
        <taxon>Cordycipitaceae</taxon>
        <taxon>Cordyceps</taxon>
    </lineage>
</organism>
<comment type="caution">
    <text evidence="1">The sequence shown here is derived from an EMBL/GenBank/DDBJ whole genome shotgun (WGS) entry which is preliminary data.</text>
</comment>
<dbReference type="GeneID" id="30024563"/>
<dbReference type="Proteomes" id="UP000076744">
    <property type="component" value="Unassembled WGS sequence"/>
</dbReference>
<gene>
    <name evidence="1" type="ORF">ISF_08271</name>
</gene>
<name>A0A162MDL8_CORFA</name>
<reference evidence="1 2" key="1">
    <citation type="journal article" date="2016" name="Genome Biol. Evol.">
        <title>Divergent and convergent evolution of fungal pathogenicity.</title>
        <authorList>
            <person name="Shang Y."/>
            <person name="Xiao G."/>
            <person name="Zheng P."/>
            <person name="Cen K."/>
            <person name="Zhan S."/>
            <person name="Wang C."/>
        </authorList>
    </citation>
    <scope>NUCLEOTIDE SEQUENCE [LARGE SCALE GENOMIC DNA]</scope>
    <source>
        <strain evidence="1 2">ARSEF 2679</strain>
    </source>
</reference>
<evidence type="ECO:0000313" key="2">
    <source>
        <dbReference type="Proteomes" id="UP000076744"/>
    </source>
</evidence>
<protein>
    <submittedName>
        <fullName evidence="1">Uncharacterized protein</fullName>
    </submittedName>
</protein>
<sequence length="111" mass="12163">MPTGEVRELPESLGSNYPDAYQHHAHCGTRPPVRRRAGSSDAAILGSLNKRRPLTLLERLGTVSKEISPITLIVDAGSSGERWSEHDRATRVWKKATTNSTIAAIASHAHW</sequence>
<dbReference type="AlphaFoldDB" id="A0A162MDL8"/>
<keyword evidence="2" id="KW-1185">Reference proteome</keyword>
<dbReference type="RefSeq" id="XP_018700956.1">
    <property type="nucleotide sequence ID" value="XM_018851874.1"/>
</dbReference>
<dbReference type="EMBL" id="AZHB01000028">
    <property type="protein sequence ID" value="OAA54670.1"/>
    <property type="molecule type" value="Genomic_DNA"/>
</dbReference>
<evidence type="ECO:0000313" key="1">
    <source>
        <dbReference type="EMBL" id="OAA54670.1"/>
    </source>
</evidence>